<dbReference type="EMBL" id="JYDT01000014">
    <property type="protein sequence ID" value="KRY91328.1"/>
    <property type="molecule type" value="Genomic_DNA"/>
</dbReference>
<name>A0A0V1FZ69_TRIPS</name>
<sequence length="119" mass="13761">MKNLFQSKWLDWKVDIMPGGFVILFSKTGNIETKRFIEIVVEWVGSQLRRCCWRSRISMQDSPMIESDPSCTPYTFTAWSCQVSQPCHDQAPKCRHQTFEAPLYNGMTHPDIVISKTDA</sequence>
<evidence type="ECO:0000313" key="2">
    <source>
        <dbReference type="Proteomes" id="UP000054995"/>
    </source>
</evidence>
<dbReference type="AlphaFoldDB" id="A0A0V1FZ69"/>
<dbReference type="Proteomes" id="UP000054995">
    <property type="component" value="Unassembled WGS sequence"/>
</dbReference>
<reference evidence="1 2" key="1">
    <citation type="submission" date="2015-01" db="EMBL/GenBank/DDBJ databases">
        <title>Evolution of Trichinella species and genotypes.</title>
        <authorList>
            <person name="Korhonen P.K."/>
            <person name="Edoardo P."/>
            <person name="Giuseppe L.R."/>
            <person name="Gasser R.B."/>
        </authorList>
    </citation>
    <scope>NUCLEOTIDE SEQUENCE [LARGE SCALE GENOMIC DNA]</scope>
    <source>
        <strain evidence="1">ISS470</strain>
    </source>
</reference>
<accession>A0A0V1FZ69</accession>
<gene>
    <name evidence="1" type="ORF">T4D_1273</name>
</gene>
<proteinExistence type="predicted"/>
<protein>
    <submittedName>
        <fullName evidence="1">Uncharacterized protein</fullName>
    </submittedName>
</protein>
<comment type="caution">
    <text evidence="1">The sequence shown here is derived from an EMBL/GenBank/DDBJ whole genome shotgun (WGS) entry which is preliminary data.</text>
</comment>
<keyword evidence="2" id="KW-1185">Reference proteome</keyword>
<organism evidence="1 2">
    <name type="scientific">Trichinella pseudospiralis</name>
    <name type="common">Parasitic roundworm</name>
    <dbReference type="NCBI Taxonomy" id="6337"/>
    <lineage>
        <taxon>Eukaryota</taxon>
        <taxon>Metazoa</taxon>
        <taxon>Ecdysozoa</taxon>
        <taxon>Nematoda</taxon>
        <taxon>Enoplea</taxon>
        <taxon>Dorylaimia</taxon>
        <taxon>Trichinellida</taxon>
        <taxon>Trichinellidae</taxon>
        <taxon>Trichinella</taxon>
    </lineage>
</organism>
<evidence type="ECO:0000313" key="1">
    <source>
        <dbReference type="EMBL" id="KRY91328.1"/>
    </source>
</evidence>